<accession>A0ABM4BGG8</accession>
<gene>
    <name evidence="10" type="primary">LOC136077838</name>
</gene>
<sequence>MGSNGNQSILNGAFIFKDESKKLVICKYCSKEFAYHRSLTTLQYHLNSKHVFFATTSKNQSKIASLSKQLTIEDSIKSQKGVNKQISANKSKEITEAIVCWVASSCRPLNIVTDPGLTNVIRTATSDYSYNLPCQNTIKIKMQTLYEDEKKKKIDLINMATSIAITCDHWSSMGNVSYLGLTCHLIDNNWMLNSFALGVHQTLDRHTSDNVSTHIRNIADEWGLFEKIFSIGTDNGRNIVKAVSSFPFKHLPCFAHTVQLIIKSAIEETAFDITLAKCHRIVGHFKHSPANNMELHENQIDLDLPQENLIQHVVTRWNSMYDMLRRMLKHKKAITVTLDEQNHHLQTLTEREWEKMEKIADVLHPCKVASELLGGNKYVSSSVVLPIICHLSREMIIQDDDPRYIALFKEKFVNEMERRFNDFLNDSWLQISSALDSRFKNLSFIASNERSNVWQRLLKLLESVPDLKPVSIEQEPKEASAINLKMVFNLPDLDEVDSPSEDEVS</sequence>
<dbReference type="SUPFAM" id="SSF53098">
    <property type="entry name" value="Ribonuclease H-like"/>
    <property type="match status" value="1"/>
</dbReference>
<organism evidence="9 10">
    <name type="scientific">Hydra vulgaris</name>
    <name type="common">Hydra</name>
    <name type="synonym">Hydra attenuata</name>
    <dbReference type="NCBI Taxonomy" id="6087"/>
    <lineage>
        <taxon>Eukaryota</taxon>
        <taxon>Metazoa</taxon>
        <taxon>Cnidaria</taxon>
        <taxon>Hydrozoa</taxon>
        <taxon>Hydroidolina</taxon>
        <taxon>Anthoathecata</taxon>
        <taxon>Aplanulata</taxon>
        <taxon>Hydridae</taxon>
        <taxon>Hydra</taxon>
    </lineage>
</organism>
<dbReference type="InterPro" id="IPR052035">
    <property type="entry name" value="ZnF_BED_domain_contain"/>
</dbReference>
<protein>
    <submittedName>
        <fullName evidence="10">E3 SUMO-protein ligase ZBED1-like</fullName>
    </submittedName>
</protein>
<name>A0ABM4BGG8_HYDVU</name>
<evidence type="ECO:0000256" key="5">
    <source>
        <dbReference type="ARBA" id="ARBA00023015"/>
    </source>
</evidence>
<dbReference type="PANTHER" id="PTHR46481:SF10">
    <property type="entry name" value="ZINC FINGER BED DOMAIN-CONTAINING PROTEIN 39"/>
    <property type="match status" value="1"/>
</dbReference>
<dbReference type="RefSeq" id="XP_065648062.1">
    <property type="nucleotide sequence ID" value="XM_065791990.1"/>
</dbReference>
<comment type="subcellular location">
    <subcellularLocation>
        <location evidence="1">Nucleus</location>
    </subcellularLocation>
</comment>
<keyword evidence="7" id="KW-0539">Nucleus</keyword>
<evidence type="ECO:0000256" key="7">
    <source>
        <dbReference type="ARBA" id="ARBA00023242"/>
    </source>
</evidence>
<dbReference type="Proteomes" id="UP001652625">
    <property type="component" value="Chromosome 03"/>
</dbReference>
<evidence type="ECO:0000259" key="8">
    <source>
        <dbReference type="Pfam" id="PF02892"/>
    </source>
</evidence>
<keyword evidence="6" id="KW-0804">Transcription</keyword>
<proteinExistence type="predicted"/>
<dbReference type="Pfam" id="PF02892">
    <property type="entry name" value="zf-BED"/>
    <property type="match status" value="1"/>
</dbReference>
<evidence type="ECO:0000256" key="6">
    <source>
        <dbReference type="ARBA" id="ARBA00023163"/>
    </source>
</evidence>
<evidence type="ECO:0000256" key="3">
    <source>
        <dbReference type="ARBA" id="ARBA00022771"/>
    </source>
</evidence>
<keyword evidence="9" id="KW-1185">Reference proteome</keyword>
<dbReference type="SUPFAM" id="SSF140996">
    <property type="entry name" value="Hermes dimerisation domain"/>
    <property type="match status" value="1"/>
</dbReference>
<keyword evidence="5" id="KW-0805">Transcription regulation</keyword>
<evidence type="ECO:0000256" key="4">
    <source>
        <dbReference type="ARBA" id="ARBA00022833"/>
    </source>
</evidence>
<dbReference type="InterPro" id="IPR003656">
    <property type="entry name" value="Znf_BED"/>
</dbReference>
<evidence type="ECO:0000313" key="10">
    <source>
        <dbReference type="RefSeq" id="XP_065648062.1"/>
    </source>
</evidence>
<evidence type="ECO:0000256" key="1">
    <source>
        <dbReference type="ARBA" id="ARBA00004123"/>
    </source>
</evidence>
<evidence type="ECO:0000313" key="9">
    <source>
        <dbReference type="Proteomes" id="UP001652625"/>
    </source>
</evidence>
<keyword evidence="3" id="KW-0863">Zinc-finger</keyword>
<reference evidence="10" key="1">
    <citation type="submission" date="2025-08" db="UniProtKB">
        <authorList>
            <consortium name="RefSeq"/>
        </authorList>
    </citation>
    <scope>IDENTIFICATION</scope>
</reference>
<feature type="domain" description="BED-type" evidence="8">
    <location>
        <begin position="19"/>
        <end position="50"/>
    </location>
</feature>
<keyword evidence="4" id="KW-0862">Zinc</keyword>
<dbReference type="GeneID" id="136077838"/>
<keyword evidence="2" id="KW-0479">Metal-binding</keyword>
<dbReference type="InterPro" id="IPR012337">
    <property type="entry name" value="RNaseH-like_sf"/>
</dbReference>
<evidence type="ECO:0000256" key="2">
    <source>
        <dbReference type="ARBA" id="ARBA00022723"/>
    </source>
</evidence>
<dbReference type="Gene3D" id="1.10.10.1070">
    <property type="entry name" value="Zinc finger, BED domain-containing"/>
    <property type="match status" value="1"/>
</dbReference>
<dbReference type="PANTHER" id="PTHR46481">
    <property type="entry name" value="ZINC FINGER BED DOMAIN-CONTAINING PROTEIN 4"/>
    <property type="match status" value="1"/>
</dbReference>